<reference evidence="3 4" key="1">
    <citation type="submission" date="2016-10" db="EMBL/GenBank/DDBJ databases">
        <authorList>
            <person name="Varghese N."/>
            <person name="Submissions S."/>
        </authorList>
    </citation>
    <scope>NUCLEOTIDE SEQUENCE [LARGE SCALE GENOMIC DNA]</scope>
    <source>
        <strain evidence="3 4">CGMCC 1.6497</strain>
    </source>
</reference>
<evidence type="ECO:0000313" key="4">
    <source>
        <dbReference type="Proteomes" id="UP000198795"/>
    </source>
</evidence>
<dbReference type="Pfam" id="PF18818">
    <property type="entry name" value="MPTase-PolyVal"/>
    <property type="match status" value="1"/>
</dbReference>
<dbReference type="Pfam" id="PF08401">
    <property type="entry name" value="ArdcN"/>
    <property type="match status" value="1"/>
</dbReference>
<dbReference type="PIRSF" id="PIRSF037112">
    <property type="entry name" value="Antirestriction_ArdC"/>
    <property type="match status" value="1"/>
</dbReference>
<sequence>MSARRKDNAPGRDIHTEITANLIAAIAAGSGKPLFMPVNALTGNLYNGINVVSLWVSAEVARYAAPVWATYKQWRELDCQVRKGEKSSLVVFYKEYETDPNPDDATDDGKRRVARASFVFNADQVDGYAAPDIPASLGPIERLEAIDSFIAATGARIEHGGQRAFYRPSTDHIQMPDEGLFCGTETMTRTEGYYAVLTHELTHWSGAPNRLARDFGKRFGDAAYAVEELVAEIASAFLCSELRITQDTRADHAQYLAQWLKLCAAPHI</sequence>
<gene>
    <name evidence="3" type="ORF">SAMN04488061_1207</name>
</gene>
<dbReference type="InterPro" id="IPR013610">
    <property type="entry name" value="ArdC_N"/>
</dbReference>
<dbReference type="InterPro" id="IPR041459">
    <property type="entry name" value="MPTase-PolyVal"/>
</dbReference>
<organism evidence="3 4">
    <name type="scientific">Filomicrobium insigne</name>
    <dbReference type="NCBI Taxonomy" id="418854"/>
    <lineage>
        <taxon>Bacteria</taxon>
        <taxon>Pseudomonadati</taxon>
        <taxon>Pseudomonadota</taxon>
        <taxon>Alphaproteobacteria</taxon>
        <taxon>Hyphomicrobiales</taxon>
        <taxon>Hyphomicrobiaceae</taxon>
        <taxon>Filomicrobium</taxon>
    </lineage>
</organism>
<dbReference type="EMBL" id="FNJC01000001">
    <property type="protein sequence ID" value="SDO44842.1"/>
    <property type="molecule type" value="Genomic_DNA"/>
</dbReference>
<dbReference type="RefSeq" id="WP_090227190.1">
    <property type="nucleotide sequence ID" value="NZ_FNJC01000001.1"/>
</dbReference>
<evidence type="ECO:0000313" key="3">
    <source>
        <dbReference type="EMBL" id="SDO44842.1"/>
    </source>
</evidence>
<evidence type="ECO:0000259" key="2">
    <source>
        <dbReference type="Pfam" id="PF18818"/>
    </source>
</evidence>
<dbReference type="InterPro" id="IPR017113">
    <property type="entry name" value="Antirestriction_ArdC"/>
</dbReference>
<proteinExistence type="predicted"/>
<keyword evidence="4" id="KW-1185">Reference proteome</keyword>
<name>A0A1H0JMT3_9HYPH</name>
<accession>A0A1H0JMT3</accession>
<protein>
    <submittedName>
        <fullName evidence="3">Antirestriction protein ArdC</fullName>
    </submittedName>
</protein>
<comment type="caution">
    <text evidence="3">The sequence shown here is derived from an EMBL/GenBank/DDBJ whole genome shotgun (WGS) entry which is preliminary data.</text>
</comment>
<feature type="domain" description="Polyvalent protein metallopeptidase" evidence="2">
    <location>
        <begin position="144"/>
        <end position="262"/>
    </location>
</feature>
<feature type="domain" description="N-terminal" evidence="1">
    <location>
        <begin position="13"/>
        <end position="120"/>
    </location>
</feature>
<dbReference type="Proteomes" id="UP000198795">
    <property type="component" value="Unassembled WGS sequence"/>
</dbReference>
<evidence type="ECO:0000259" key="1">
    <source>
        <dbReference type="Pfam" id="PF08401"/>
    </source>
</evidence>